<dbReference type="EMBL" id="CP020814">
    <property type="protein sequence ID" value="ARK29434.1"/>
    <property type="molecule type" value="Genomic_DNA"/>
</dbReference>
<evidence type="ECO:0000313" key="3">
    <source>
        <dbReference type="EMBL" id="ARK29434.1"/>
    </source>
</evidence>
<dbReference type="InterPro" id="IPR003675">
    <property type="entry name" value="Rce1/LyrA-like_dom"/>
</dbReference>
<dbReference type="Pfam" id="PF02517">
    <property type="entry name" value="Rce1-like"/>
    <property type="match status" value="1"/>
</dbReference>
<protein>
    <submittedName>
        <fullName evidence="3">CAAX amino terminal protease self-immunity</fullName>
    </submittedName>
</protein>
<evidence type="ECO:0000259" key="2">
    <source>
        <dbReference type="Pfam" id="PF02517"/>
    </source>
</evidence>
<dbReference type="PANTHER" id="PTHR36435">
    <property type="entry name" value="SLR1288 PROTEIN"/>
    <property type="match status" value="1"/>
</dbReference>
<feature type="transmembrane region" description="Helical" evidence="1">
    <location>
        <begin position="20"/>
        <end position="37"/>
    </location>
</feature>
<feature type="transmembrane region" description="Helical" evidence="1">
    <location>
        <begin position="43"/>
        <end position="61"/>
    </location>
</feature>
<dbReference type="PANTHER" id="PTHR36435:SF1">
    <property type="entry name" value="CAAX AMINO TERMINAL PROTEASE FAMILY PROTEIN"/>
    <property type="match status" value="1"/>
</dbReference>
<name>A0A1X9M9U4_9BACI</name>
<keyword evidence="3" id="KW-0645">Protease</keyword>
<feature type="transmembrane region" description="Helical" evidence="1">
    <location>
        <begin position="119"/>
        <end position="138"/>
    </location>
</feature>
<dbReference type="GO" id="GO:0080120">
    <property type="term" value="P:CAAX-box protein maturation"/>
    <property type="evidence" value="ECO:0007669"/>
    <property type="project" value="UniProtKB-ARBA"/>
</dbReference>
<dbReference type="Proteomes" id="UP000193006">
    <property type="component" value="Chromosome"/>
</dbReference>
<reference evidence="3 4" key="1">
    <citation type="submission" date="2017-04" db="EMBL/GenBank/DDBJ databases">
        <title>Bacillus krulwichiae AM31D Genome sequencing and assembly.</title>
        <authorList>
            <person name="Krulwich T.A."/>
            <person name="Anastor L."/>
            <person name="Ehrlich R."/>
            <person name="Ehrlich G.D."/>
            <person name="Janto B."/>
        </authorList>
    </citation>
    <scope>NUCLEOTIDE SEQUENCE [LARGE SCALE GENOMIC DNA]</scope>
    <source>
        <strain evidence="3 4">AM31D</strain>
    </source>
</reference>
<accession>A0A1X9M9U4</accession>
<feature type="transmembrane region" description="Helical" evidence="1">
    <location>
        <begin position="158"/>
        <end position="187"/>
    </location>
</feature>
<feature type="transmembrane region" description="Helical" evidence="1">
    <location>
        <begin position="193"/>
        <end position="213"/>
    </location>
</feature>
<keyword evidence="4" id="KW-1185">Reference proteome</keyword>
<dbReference type="KEGG" id="bkw:BkAM31D_05965"/>
<evidence type="ECO:0000256" key="1">
    <source>
        <dbReference type="SAM" id="Phobius"/>
    </source>
</evidence>
<dbReference type="AlphaFoldDB" id="A0A1X9M9U4"/>
<evidence type="ECO:0000313" key="4">
    <source>
        <dbReference type="Proteomes" id="UP000193006"/>
    </source>
</evidence>
<proteinExistence type="predicted"/>
<keyword evidence="1" id="KW-0812">Transmembrane</keyword>
<sequence>MPPTLIFMIGLKNMKKNTDFYLSLLIAFLLLFSSFSWQPIDFWVLFPLSLLLLIGWSFIFEQHELKRPTFSHFIYAVGSGIFLYGLFAIGKWLLTFLNLPLLDELESLYNVVQPTEPLHFLWLFLIIIPGEEWFWRGYVVKRLMKHVSNIQATILGTLLYAAAHLVTGSILLVLAALFAGLAWSFLYTQTRNIWLPILSHLVFNLFLLILFPLL</sequence>
<gene>
    <name evidence="3" type="ORF">BkAM31D_05965</name>
</gene>
<dbReference type="GO" id="GO:0004175">
    <property type="term" value="F:endopeptidase activity"/>
    <property type="evidence" value="ECO:0007669"/>
    <property type="project" value="UniProtKB-ARBA"/>
</dbReference>
<keyword evidence="1" id="KW-1133">Transmembrane helix</keyword>
<dbReference type="InterPro" id="IPR052710">
    <property type="entry name" value="CAAX_protease"/>
</dbReference>
<organism evidence="3 4">
    <name type="scientific">Halalkalibacter krulwichiae</name>
    <dbReference type="NCBI Taxonomy" id="199441"/>
    <lineage>
        <taxon>Bacteria</taxon>
        <taxon>Bacillati</taxon>
        <taxon>Bacillota</taxon>
        <taxon>Bacilli</taxon>
        <taxon>Bacillales</taxon>
        <taxon>Bacillaceae</taxon>
        <taxon>Halalkalibacter</taxon>
    </lineage>
</organism>
<dbReference type="GO" id="GO:0006508">
    <property type="term" value="P:proteolysis"/>
    <property type="evidence" value="ECO:0007669"/>
    <property type="project" value="UniProtKB-KW"/>
</dbReference>
<feature type="domain" description="CAAX prenyl protease 2/Lysostaphin resistance protein A-like" evidence="2">
    <location>
        <begin position="117"/>
        <end position="206"/>
    </location>
</feature>
<feature type="transmembrane region" description="Helical" evidence="1">
    <location>
        <begin position="73"/>
        <end position="99"/>
    </location>
</feature>
<keyword evidence="3" id="KW-0378">Hydrolase</keyword>
<keyword evidence="1" id="KW-0472">Membrane</keyword>
<dbReference type="STRING" id="199441.BkAM31D_05965"/>